<feature type="compositionally biased region" description="Acidic residues" evidence="5">
    <location>
        <begin position="105"/>
        <end position="114"/>
    </location>
</feature>
<organism evidence="8 9">
    <name type="scientific">Helianthus annuus</name>
    <name type="common">Common sunflower</name>
    <dbReference type="NCBI Taxonomy" id="4232"/>
    <lineage>
        <taxon>Eukaryota</taxon>
        <taxon>Viridiplantae</taxon>
        <taxon>Streptophyta</taxon>
        <taxon>Embryophyta</taxon>
        <taxon>Tracheophyta</taxon>
        <taxon>Spermatophyta</taxon>
        <taxon>Magnoliopsida</taxon>
        <taxon>eudicotyledons</taxon>
        <taxon>Gunneridae</taxon>
        <taxon>Pentapetalae</taxon>
        <taxon>asterids</taxon>
        <taxon>campanulids</taxon>
        <taxon>Asterales</taxon>
        <taxon>Asteraceae</taxon>
        <taxon>Asteroideae</taxon>
        <taxon>Heliantheae alliance</taxon>
        <taxon>Heliantheae</taxon>
        <taxon>Helianthus</taxon>
    </lineage>
</organism>
<reference evidence="8" key="2">
    <citation type="submission" date="2017-02" db="EMBL/GenBank/DDBJ databases">
        <title>Sunflower complete genome.</title>
        <authorList>
            <person name="Langlade N."/>
            <person name="Munos S."/>
        </authorList>
    </citation>
    <scope>NUCLEOTIDE SEQUENCE [LARGE SCALE GENOMIC DNA]</scope>
    <source>
        <tissue evidence="8">Leaves</tissue>
    </source>
</reference>
<evidence type="ECO:0000256" key="5">
    <source>
        <dbReference type="SAM" id="MobiDB-lite"/>
    </source>
</evidence>
<keyword evidence="3" id="KW-0804">Transcription</keyword>
<keyword evidence="4" id="KW-0539">Nucleus</keyword>
<dbReference type="InterPro" id="IPR051358">
    <property type="entry name" value="TF_AMS/ICE1/BHLH6-like"/>
</dbReference>
<name>A0A251TCL2_HELAN</name>
<feature type="region of interest" description="Disordered" evidence="5">
    <location>
        <begin position="105"/>
        <end position="134"/>
    </location>
</feature>
<dbReference type="AlphaFoldDB" id="A0A251TCL2"/>
<dbReference type="InterPro" id="IPR036638">
    <property type="entry name" value="HLH_DNA-bd_sf"/>
</dbReference>
<dbReference type="EMBL" id="CM007900">
    <property type="protein sequence ID" value="OTG08880.1"/>
    <property type="molecule type" value="Genomic_DNA"/>
</dbReference>
<dbReference type="Proteomes" id="UP000215914">
    <property type="component" value="Chromosome 11"/>
</dbReference>
<dbReference type="FunCoup" id="A0A251TCL2">
    <property type="interactions" value="414"/>
</dbReference>
<dbReference type="STRING" id="4232.A0A251TCL2"/>
<dbReference type="PROSITE" id="PS50888">
    <property type="entry name" value="BHLH"/>
    <property type="match status" value="1"/>
</dbReference>
<sequence length="319" mass="35955">MDHDTIDSSEYSFSSYFIDGNPNMFQPDFILEETDFDTLISAIRSEPAADPIESFYSDYGYNQFTNAYMELPLRNDAVLAAGADFGGYEMMDPNPGQLVWNQEVEEDMKDDDSSETATTNKPETTKRIGGAKGDRTRTLISERKRRSGMKEKLYALRSLVPNITKMDKASIVGDAARYIQDLQTQSRNLRAEIATIEATKTLKTSSSQNSKIAHASCQIPTLKMISKLDMFQVEEKEYYVRLICNKGRGVAASLHRALESLTSFQVQSSNLSTVNDDFVLTFTLDVAVCEFDINLPNLKLWLSSAFVNQGFQFNTFRSR</sequence>
<dbReference type="InterPro" id="IPR011598">
    <property type="entry name" value="bHLH_dom"/>
</dbReference>
<dbReference type="GO" id="GO:0046983">
    <property type="term" value="F:protein dimerization activity"/>
    <property type="evidence" value="ECO:0007669"/>
    <property type="project" value="InterPro"/>
</dbReference>
<evidence type="ECO:0000256" key="2">
    <source>
        <dbReference type="ARBA" id="ARBA00023015"/>
    </source>
</evidence>
<evidence type="ECO:0000256" key="1">
    <source>
        <dbReference type="ARBA" id="ARBA00004123"/>
    </source>
</evidence>
<dbReference type="GO" id="GO:0006355">
    <property type="term" value="P:regulation of DNA-templated transcription"/>
    <property type="evidence" value="ECO:0000318"/>
    <property type="project" value="GO_Central"/>
</dbReference>
<comment type="subcellular location">
    <subcellularLocation>
        <location evidence="1">Nucleus</location>
    </subcellularLocation>
</comment>
<dbReference type="SUPFAM" id="SSF47459">
    <property type="entry name" value="HLH, helix-loop-helix DNA-binding domain"/>
    <property type="match status" value="1"/>
</dbReference>
<protein>
    <submittedName>
        <fullName evidence="8">Putative FER-like regulator of iron uptake</fullName>
    </submittedName>
    <submittedName>
        <fullName evidence="7">Transcription factor bHLH family</fullName>
    </submittedName>
</protein>
<dbReference type="GO" id="GO:0043565">
    <property type="term" value="F:sequence-specific DNA binding"/>
    <property type="evidence" value="ECO:0000318"/>
    <property type="project" value="GO_Central"/>
</dbReference>
<evidence type="ECO:0000256" key="4">
    <source>
        <dbReference type="ARBA" id="ARBA00023242"/>
    </source>
</evidence>
<evidence type="ECO:0000313" key="7">
    <source>
        <dbReference type="EMBL" id="KAF5783595.1"/>
    </source>
</evidence>
<dbReference type="Gramene" id="mRNA:HanXRQr2_Chr11g0509761">
    <property type="protein sequence ID" value="mRNA:HanXRQr2_Chr11g0509761"/>
    <property type="gene ID" value="HanXRQr2_Chr11g0509761"/>
</dbReference>
<evidence type="ECO:0000313" key="8">
    <source>
        <dbReference type="EMBL" id="OTG08880.1"/>
    </source>
</evidence>
<dbReference type="InParanoid" id="A0A251TCL2"/>
<dbReference type="PANTHER" id="PTHR31945:SF17">
    <property type="entry name" value="TRANSCRIPTION FACTOR FER-LIKE IRON DEFICIENCY-INDUCED TRANSCRIPTION FACTOR"/>
    <property type="match status" value="1"/>
</dbReference>
<dbReference type="GO" id="GO:0003700">
    <property type="term" value="F:DNA-binding transcription factor activity"/>
    <property type="evidence" value="ECO:0000318"/>
    <property type="project" value="GO_Central"/>
</dbReference>
<keyword evidence="2" id="KW-0805">Transcription regulation</keyword>
<dbReference type="Gene3D" id="4.10.280.10">
    <property type="entry name" value="Helix-loop-helix DNA-binding domain"/>
    <property type="match status" value="1"/>
</dbReference>
<dbReference type="EMBL" id="MNCJ02000326">
    <property type="protein sequence ID" value="KAF5783595.1"/>
    <property type="molecule type" value="Genomic_DNA"/>
</dbReference>
<keyword evidence="9" id="KW-1185">Reference proteome</keyword>
<gene>
    <name evidence="8" type="primary">FIT1</name>
    <name evidence="8" type="ORF">HannXRQ_Chr11g0346631</name>
    <name evidence="7" type="ORF">HanXRQr2_Chr11g0509761</name>
</gene>
<dbReference type="OMA" id="SACHRGE"/>
<evidence type="ECO:0000256" key="3">
    <source>
        <dbReference type="ARBA" id="ARBA00023163"/>
    </source>
</evidence>
<evidence type="ECO:0000313" key="9">
    <source>
        <dbReference type="Proteomes" id="UP000215914"/>
    </source>
</evidence>
<proteinExistence type="predicted"/>
<reference evidence="7" key="3">
    <citation type="submission" date="2020-06" db="EMBL/GenBank/DDBJ databases">
        <title>Helianthus annuus Genome sequencing and assembly Release 2.</title>
        <authorList>
            <person name="Gouzy J."/>
            <person name="Langlade N."/>
            <person name="Munos S."/>
        </authorList>
    </citation>
    <scope>NUCLEOTIDE SEQUENCE</scope>
    <source>
        <tissue evidence="7">Leaves</tissue>
    </source>
</reference>
<evidence type="ECO:0000259" key="6">
    <source>
        <dbReference type="PROSITE" id="PS50888"/>
    </source>
</evidence>
<dbReference type="Pfam" id="PF00010">
    <property type="entry name" value="HLH"/>
    <property type="match status" value="1"/>
</dbReference>
<feature type="domain" description="BHLH" evidence="6">
    <location>
        <begin position="133"/>
        <end position="182"/>
    </location>
</feature>
<accession>A0A251TCL2</accession>
<reference evidence="7 9" key="1">
    <citation type="journal article" date="2017" name="Nature">
        <title>The sunflower genome provides insights into oil metabolism, flowering and Asterid evolution.</title>
        <authorList>
            <person name="Badouin H."/>
            <person name="Gouzy J."/>
            <person name="Grassa C.J."/>
            <person name="Murat F."/>
            <person name="Staton S.E."/>
            <person name="Cottret L."/>
            <person name="Lelandais-Briere C."/>
            <person name="Owens G.L."/>
            <person name="Carrere S."/>
            <person name="Mayjonade B."/>
            <person name="Legrand L."/>
            <person name="Gill N."/>
            <person name="Kane N.C."/>
            <person name="Bowers J.E."/>
            <person name="Hubner S."/>
            <person name="Bellec A."/>
            <person name="Berard A."/>
            <person name="Berges H."/>
            <person name="Blanchet N."/>
            <person name="Boniface M.C."/>
            <person name="Brunel D."/>
            <person name="Catrice O."/>
            <person name="Chaidir N."/>
            <person name="Claudel C."/>
            <person name="Donnadieu C."/>
            <person name="Faraut T."/>
            <person name="Fievet G."/>
            <person name="Helmstetter N."/>
            <person name="King M."/>
            <person name="Knapp S.J."/>
            <person name="Lai Z."/>
            <person name="Le Paslier M.C."/>
            <person name="Lippi Y."/>
            <person name="Lorenzon L."/>
            <person name="Mandel J.R."/>
            <person name="Marage G."/>
            <person name="Marchand G."/>
            <person name="Marquand E."/>
            <person name="Bret-Mestries E."/>
            <person name="Morien E."/>
            <person name="Nambeesan S."/>
            <person name="Nguyen T."/>
            <person name="Pegot-Espagnet P."/>
            <person name="Pouilly N."/>
            <person name="Raftis F."/>
            <person name="Sallet E."/>
            <person name="Schiex T."/>
            <person name="Thomas J."/>
            <person name="Vandecasteele C."/>
            <person name="Vares D."/>
            <person name="Vear F."/>
            <person name="Vautrin S."/>
            <person name="Crespi M."/>
            <person name="Mangin B."/>
            <person name="Burke J.M."/>
            <person name="Salse J."/>
            <person name="Munos S."/>
            <person name="Vincourt P."/>
            <person name="Rieseberg L.H."/>
            <person name="Langlade N.B."/>
        </authorList>
    </citation>
    <scope>NUCLEOTIDE SEQUENCE [LARGE SCALE GENOMIC DNA]</scope>
    <source>
        <strain evidence="9">cv. SF193</strain>
        <tissue evidence="7">Leaves</tissue>
    </source>
</reference>
<dbReference type="SMART" id="SM00353">
    <property type="entry name" value="HLH"/>
    <property type="match status" value="1"/>
</dbReference>
<dbReference type="SMR" id="A0A251TCL2"/>
<dbReference type="PANTHER" id="PTHR31945">
    <property type="entry name" value="TRANSCRIPTION FACTOR SCREAM2-RELATED"/>
    <property type="match status" value="1"/>
</dbReference>
<dbReference type="GO" id="GO:0005634">
    <property type="term" value="C:nucleus"/>
    <property type="evidence" value="ECO:0000318"/>
    <property type="project" value="GO_Central"/>
</dbReference>